<evidence type="ECO:0000313" key="5">
    <source>
        <dbReference type="Proteomes" id="UP001562354"/>
    </source>
</evidence>
<feature type="compositionally biased region" description="Polar residues" evidence="1">
    <location>
        <begin position="332"/>
        <end position="349"/>
    </location>
</feature>
<dbReference type="Pfam" id="PF23395">
    <property type="entry name" value="SAM_6"/>
    <property type="match status" value="1"/>
</dbReference>
<dbReference type="RefSeq" id="XP_069199806.1">
    <property type="nucleotide sequence ID" value="XM_069347849.1"/>
</dbReference>
<sequence length="641" mass="70908">MAAADAVRHHVAPTKRRLAAALKEELPLTPAQSQYSPKKKLKTVAFSEALTTDVLLHGRAFSPDAYEDPAGDDDDDAAGSLEHIIGLAAEVAIREAEHEQLSEADSTMRVEVPPIDHSLPDVPWSVDHTAFAGRRLFPNRDTSNEMMSMLLRCLDDNKACFPRSQLDRTVRVWEPFPLHLGNVSTNEILDDGSLERYLTKLEFASTKASIWKPEGLRILDEPDREDDGIEPLHVGLFQDTEVIVDDLQTRLRRHRSIARPKAHGAANMSHATDPPITEQEYIKQIAGHEVVPSSHGERRSSTLNGAFSAYASLGRFMQTQSSVPLSEDFNKGENQNSLPQDNPEAQSQPLAHDCTRTSCRPLVSAPTPAIAVRAASSLPAAQFILSSSLLSCRGLLRKVESRYPAAQFIDRDFDMRKPVYETTHPSSVDEGDLILSPSTGLMFTTLQHIKQKPLPGQTTHNGVLERIAELADRYERLFVLVSNGQSSNCTGDQQSHCLDERDCLGLASLYSSVARLNADVRILFVPDGEDALADWTVNCMAKYSAHEQANLLVQEETLWEVILRKAGLNTFAGQSILSKLKGTDCYVKALPTKLTKQSFGMTALVLMDTDERRTYLSSSMDGEKLLKHVSRAIDGIWRSPI</sequence>
<evidence type="ECO:0000259" key="3">
    <source>
        <dbReference type="Pfam" id="PF23395"/>
    </source>
</evidence>
<reference evidence="4 5" key="1">
    <citation type="submission" date="2024-07" db="EMBL/GenBank/DDBJ databases">
        <title>Draft sequence of the Neodothiora populina.</title>
        <authorList>
            <person name="Drown D.D."/>
            <person name="Schuette U.S."/>
            <person name="Buechlein A.B."/>
            <person name="Rusch D.R."/>
            <person name="Winton L.W."/>
            <person name="Adams G.A."/>
        </authorList>
    </citation>
    <scope>NUCLEOTIDE SEQUENCE [LARGE SCALE GENOMIC DNA]</scope>
    <source>
        <strain evidence="4 5">CPC 39397</strain>
    </source>
</reference>
<gene>
    <name evidence="4" type="ORF">AAFC00_006905</name>
</gene>
<evidence type="ECO:0000313" key="4">
    <source>
        <dbReference type="EMBL" id="KAL1303531.1"/>
    </source>
</evidence>
<dbReference type="InterPro" id="IPR057559">
    <property type="entry name" value="SAM_6"/>
</dbReference>
<organism evidence="4 5">
    <name type="scientific">Neodothiora populina</name>
    <dbReference type="NCBI Taxonomy" id="2781224"/>
    <lineage>
        <taxon>Eukaryota</taxon>
        <taxon>Fungi</taxon>
        <taxon>Dikarya</taxon>
        <taxon>Ascomycota</taxon>
        <taxon>Pezizomycotina</taxon>
        <taxon>Dothideomycetes</taxon>
        <taxon>Dothideomycetidae</taxon>
        <taxon>Dothideales</taxon>
        <taxon>Dothioraceae</taxon>
        <taxon>Neodothiora</taxon>
    </lineage>
</organism>
<proteinExistence type="predicted"/>
<evidence type="ECO:0000256" key="1">
    <source>
        <dbReference type="SAM" id="MobiDB-lite"/>
    </source>
</evidence>
<dbReference type="Pfam" id="PF23394">
    <property type="entry name" value="DUF7102"/>
    <property type="match status" value="1"/>
</dbReference>
<keyword evidence="5" id="KW-1185">Reference proteome</keyword>
<dbReference type="InterPro" id="IPR055528">
    <property type="entry name" value="DUF7102"/>
</dbReference>
<feature type="region of interest" description="Disordered" evidence="1">
    <location>
        <begin position="325"/>
        <end position="349"/>
    </location>
</feature>
<dbReference type="Proteomes" id="UP001562354">
    <property type="component" value="Unassembled WGS sequence"/>
</dbReference>
<feature type="domain" description="SAM-like" evidence="3">
    <location>
        <begin position="554"/>
        <end position="633"/>
    </location>
</feature>
<dbReference type="GeneID" id="95980604"/>
<name>A0ABR3PCU9_9PEZI</name>
<comment type="caution">
    <text evidence="4">The sequence shown here is derived from an EMBL/GenBank/DDBJ whole genome shotgun (WGS) entry which is preliminary data.</text>
</comment>
<accession>A0ABR3PCU9</accession>
<dbReference type="EMBL" id="JBFMKM010000010">
    <property type="protein sequence ID" value="KAL1303531.1"/>
    <property type="molecule type" value="Genomic_DNA"/>
</dbReference>
<protein>
    <submittedName>
        <fullName evidence="4">Uncharacterized protein</fullName>
    </submittedName>
</protein>
<feature type="domain" description="DUF7102" evidence="2">
    <location>
        <begin position="382"/>
        <end position="546"/>
    </location>
</feature>
<evidence type="ECO:0000259" key="2">
    <source>
        <dbReference type="Pfam" id="PF23394"/>
    </source>
</evidence>